<reference evidence="2" key="2">
    <citation type="submission" date="2023-06" db="EMBL/GenBank/DDBJ databases">
        <authorList>
            <person name="Ma L."/>
            <person name="Liu K.-W."/>
            <person name="Li Z."/>
            <person name="Hsiao Y.-Y."/>
            <person name="Qi Y."/>
            <person name="Fu T."/>
            <person name="Tang G."/>
            <person name="Zhang D."/>
            <person name="Sun W.-H."/>
            <person name="Liu D.-K."/>
            <person name="Li Y."/>
            <person name="Chen G.-Z."/>
            <person name="Liu X.-D."/>
            <person name="Liao X.-Y."/>
            <person name="Jiang Y.-T."/>
            <person name="Yu X."/>
            <person name="Hao Y."/>
            <person name="Huang J."/>
            <person name="Zhao X.-W."/>
            <person name="Ke S."/>
            <person name="Chen Y.-Y."/>
            <person name="Wu W.-L."/>
            <person name="Hsu J.-L."/>
            <person name="Lin Y.-F."/>
            <person name="Huang M.-D."/>
            <person name="Li C.-Y."/>
            <person name="Huang L."/>
            <person name="Wang Z.-W."/>
            <person name="Zhao X."/>
            <person name="Zhong W.-Y."/>
            <person name="Peng D.-H."/>
            <person name="Ahmad S."/>
            <person name="Lan S."/>
            <person name="Zhang J.-S."/>
            <person name="Tsai W.-C."/>
            <person name="Van De Peer Y."/>
            <person name="Liu Z.-J."/>
        </authorList>
    </citation>
    <scope>NUCLEOTIDE SEQUENCE</scope>
    <source>
        <strain evidence="2">SCP</strain>
        <tissue evidence="2">Leaves</tissue>
    </source>
</reference>
<evidence type="ECO:0000313" key="3">
    <source>
        <dbReference type="Proteomes" id="UP001179952"/>
    </source>
</evidence>
<dbReference type="Proteomes" id="UP001179952">
    <property type="component" value="Unassembled WGS sequence"/>
</dbReference>
<comment type="caution">
    <text evidence="2">The sequence shown here is derived from an EMBL/GenBank/DDBJ whole genome shotgun (WGS) entry which is preliminary data.</text>
</comment>
<keyword evidence="3" id="KW-1185">Reference proteome</keyword>
<name>A0AAV9A810_ACOGR</name>
<evidence type="ECO:0000256" key="1">
    <source>
        <dbReference type="SAM" id="MobiDB-lite"/>
    </source>
</evidence>
<feature type="region of interest" description="Disordered" evidence="1">
    <location>
        <begin position="1"/>
        <end position="28"/>
    </location>
</feature>
<organism evidence="2 3">
    <name type="scientific">Acorus gramineus</name>
    <name type="common">Dwarf sweet flag</name>
    <dbReference type="NCBI Taxonomy" id="55184"/>
    <lineage>
        <taxon>Eukaryota</taxon>
        <taxon>Viridiplantae</taxon>
        <taxon>Streptophyta</taxon>
        <taxon>Embryophyta</taxon>
        <taxon>Tracheophyta</taxon>
        <taxon>Spermatophyta</taxon>
        <taxon>Magnoliopsida</taxon>
        <taxon>Liliopsida</taxon>
        <taxon>Acoraceae</taxon>
        <taxon>Acorus</taxon>
    </lineage>
</organism>
<dbReference type="AlphaFoldDB" id="A0AAV9A810"/>
<feature type="compositionally biased region" description="Low complexity" evidence="1">
    <location>
        <begin position="15"/>
        <end position="28"/>
    </location>
</feature>
<reference evidence="2" key="1">
    <citation type="journal article" date="2023" name="Nat. Commun.">
        <title>Diploid and tetraploid genomes of Acorus and the evolution of monocots.</title>
        <authorList>
            <person name="Ma L."/>
            <person name="Liu K.W."/>
            <person name="Li Z."/>
            <person name="Hsiao Y.Y."/>
            <person name="Qi Y."/>
            <person name="Fu T."/>
            <person name="Tang G.D."/>
            <person name="Zhang D."/>
            <person name="Sun W.H."/>
            <person name="Liu D.K."/>
            <person name="Li Y."/>
            <person name="Chen G.Z."/>
            <person name="Liu X.D."/>
            <person name="Liao X.Y."/>
            <person name="Jiang Y.T."/>
            <person name="Yu X."/>
            <person name="Hao Y."/>
            <person name="Huang J."/>
            <person name="Zhao X.W."/>
            <person name="Ke S."/>
            <person name="Chen Y.Y."/>
            <person name="Wu W.L."/>
            <person name="Hsu J.L."/>
            <person name="Lin Y.F."/>
            <person name="Huang M.D."/>
            <person name="Li C.Y."/>
            <person name="Huang L."/>
            <person name="Wang Z.W."/>
            <person name="Zhao X."/>
            <person name="Zhong W.Y."/>
            <person name="Peng D.H."/>
            <person name="Ahmad S."/>
            <person name="Lan S."/>
            <person name="Zhang J.S."/>
            <person name="Tsai W.C."/>
            <person name="Van de Peer Y."/>
            <person name="Liu Z.J."/>
        </authorList>
    </citation>
    <scope>NUCLEOTIDE SEQUENCE</scope>
    <source>
        <strain evidence="2">SCP</strain>
    </source>
</reference>
<gene>
    <name evidence="2" type="ORF">QJS04_geneDACA022519</name>
</gene>
<proteinExistence type="predicted"/>
<dbReference type="EMBL" id="JAUJYN010000011">
    <property type="protein sequence ID" value="KAK1260337.1"/>
    <property type="molecule type" value="Genomic_DNA"/>
</dbReference>
<sequence>MRSSSSTTSRRRPPLLRFLSPSSPRSISTSLIHGNSPVHLSPHTYIYIYPFFSTLN</sequence>
<accession>A0AAV9A810</accession>
<protein>
    <submittedName>
        <fullName evidence="2">Uncharacterized protein</fullName>
    </submittedName>
</protein>
<evidence type="ECO:0000313" key="2">
    <source>
        <dbReference type="EMBL" id="KAK1260337.1"/>
    </source>
</evidence>